<reference evidence="1" key="1">
    <citation type="journal article" date="2020" name="Phytopathology">
        <title>Zucchini vein clearing disease is caused by several lineages within Pseudomonas syringae species complex.</title>
        <authorList>
            <person name="Lacault C."/>
            <person name="Briand M."/>
            <person name="Jacques M.A."/>
            <person name="Darrasse A."/>
        </authorList>
    </citation>
    <scope>NUCLEOTIDE SEQUENCE</scope>
    <source>
        <strain evidence="1">P123</strain>
    </source>
</reference>
<organism evidence="1">
    <name type="scientific">Pseudomonas syringae</name>
    <dbReference type="NCBI Taxonomy" id="317"/>
    <lineage>
        <taxon>Bacteria</taxon>
        <taxon>Pseudomonadati</taxon>
        <taxon>Pseudomonadota</taxon>
        <taxon>Gammaproteobacteria</taxon>
        <taxon>Pseudomonadales</taxon>
        <taxon>Pseudomonadaceae</taxon>
        <taxon>Pseudomonas</taxon>
    </lineage>
</organism>
<name>A0A6B2B4G9_PSESX</name>
<gene>
    <name evidence="1" type="ORF">PspP123CL_26590</name>
</gene>
<protein>
    <recommendedName>
        <fullName evidence="2">DUF1534 domain-containing protein</fullName>
    </recommendedName>
</protein>
<proteinExistence type="predicted"/>
<comment type="caution">
    <text evidence="1">The sequence shown here is derived from an EMBL/GenBank/DDBJ whole genome shotgun (WGS) entry which is preliminary data.</text>
</comment>
<evidence type="ECO:0008006" key="2">
    <source>
        <dbReference type="Google" id="ProtNLM"/>
    </source>
</evidence>
<evidence type="ECO:0000313" key="1">
    <source>
        <dbReference type="EMBL" id="NAO79428.1"/>
    </source>
</evidence>
<dbReference type="AlphaFoldDB" id="A0A6B2B4G9"/>
<accession>A0A6B2B4G9</accession>
<sequence length="91" mass="10286">MRDQSEQSPWLRFRPDFVGFLRPVTYVALCVVRAIVVEKHFCGSGCGFDYRCARSSVGMPVLTLRVKHLRGSARVKNGPRPLPLKKPENPC</sequence>
<dbReference type="EMBL" id="VLIF01000046">
    <property type="protein sequence ID" value="NAO79428.1"/>
    <property type="molecule type" value="Genomic_DNA"/>
</dbReference>